<comment type="caution">
    <text evidence="2">The sequence shown here is derived from an EMBL/GenBank/DDBJ whole genome shotgun (WGS) entry which is preliminary data.</text>
</comment>
<evidence type="ECO:0000313" key="3">
    <source>
        <dbReference type="Proteomes" id="UP001292094"/>
    </source>
</evidence>
<keyword evidence="1" id="KW-0472">Membrane</keyword>
<organism evidence="2 3">
    <name type="scientific">Petrolisthes manimaculis</name>
    <dbReference type="NCBI Taxonomy" id="1843537"/>
    <lineage>
        <taxon>Eukaryota</taxon>
        <taxon>Metazoa</taxon>
        <taxon>Ecdysozoa</taxon>
        <taxon>Arthropoda</taxon>
        <taxon>Crustacea</taxon>
        <taxon>Multicrustacea</taxon>
        <taxon>Malacostraca</taxon>
        <taxon>Eumalacostraca</taxon>
        <taxon>Eucarida</taxon>
        <taxon>Decapoda</taxon>
        <taxon>Pleocyemata</taxon>
        <taxon>Anomura</taxon>
        <taxon>Galatheoidea</taxon>
        <taxon>Porcellanidae</taxon>
        <taxon>Petrolisthes</taxon>
    </lineage>
</organism>
<keyword evidence="1" id="KW-0812">Transmembrane</keyword>
<evidence type="ECO:0000256" key="1">
    <source>
        <dbReference type="SAM" id="Phobius"/>
    </source>
</evidence>
<keyword evidence="1" id="KW-1133">Transmembrane helix</keyword>
<keyword evidence="3" id="KW-1185">Reference proteome</keyword>
<dbReference type="Proteomes" id="UP001292094">
    <property type="component" value="Unassembled WGS sequence"/>
</dbReference>
<dbReference type="AlphaFoldDB" id="A0AAE1U3H8"/>
<gene>
    <name evidence="2" type="ORF">Pmani_019467</name>
</gene>
<feature type="transmembrane region" description="Helical" evidence="1">
    <location>
        <begin position="7"/>
        <end position="28"/>
    </location>
</feature>
<dbReference type="EMBL" id="JAWZYT010001836">
    <property type="protein sequence ID" value="KAK4308853.1"/>
    <property type="molecule type" value="Genomic_DNA"/>
</dbReference>
<proteinExistence type="predicted"/>
<sequence>MVTEVMVMTCVVRCNLNLLLCLYVPVVMVMNDVVMVVNDVVMVVTDVVVVVNDVVMVVTDVMVTDVVR</sequence>
<reference evidence="2" key="1">
    <citation type="submission" date="2023-11" db="EMBL/GenBank/DDBJ databases">
        <title>Genome assemblies of two species of porcelain crab, Petrolisthes cinctipes and Petrolisthes manimaculis (Anomura: Porcellanidae).</title>
        <authorList>
            <person name="Angst P."/>
        </authorList>
    </citation>
    <scope>NUCLEOTIDE SEQUENCE</scope>
    <source>
        <strain evidence="2">PB745_02</strain>
        <tissue evidence="2">Gill</tissue>
    </source>
</reference>
<feature type="transmembrane region" description="Helical" evidence="1">
    <location>
        <begin position="40"/>
        <end position="63"/>
    </location>
</feature>
<accession>A0AAE1U3H8</accession>
<evidence type="ECO:0000313" key="2">
    <source>
        <dbReference type="EMBL" id="KAK4308853.1"/>
    </source>
</evidence>
<protein>
    <submittedName>
        <fullName evidence="2">Uncharacterized protein</fullName>
    </submittedName>
</protein>
<name>A0AAE1U3H8_9EUCA</name>